<keyword evidence="5" id="KW-1185">Reference proteome</keyword>
<gene>
    <name evidence="2" type="ORF">GPM918_LOCUS29936</name>
    <name evidence="1" type="ORF">OVA965_LOCUS9047</name>
    <name evidence="4" type="ORF">SRO942_LOCUS30534</name>
    <name evidence="3" type="ORF">TMI583_LOCUS9043</name>
</gene>
<dbReference type="AlphaFoldDB" id="A0A815FW81"/>
<dbReference type="EMBL" id="CAJOBA010003143">
    <property type="protein sequence ID" value="CAF3671924.1"/>
    <property type="molecule type" value="Genomic_DNA"/>
</dbReference>
<dbReference type="Proteomes" id="UP000663829">
    <property type="component" value="Unassembled WGS sequence"/>
</dbReference>
<dbReference type="EMBL" id="CAJNOK010003142">
    <property type="protein sequence ID" value="CAF0889461.1"/>
    <property type="molecule type" value="Genomic_DNA"/>
</dbReference>
<evidence type="ECO:0000313" key="3">
    <source>
        <dbReference type="EMBL" id="CAF3671924.1"/>
    </source>
</evidence>
<dbReference type="Proteomes" id="UP000682733">
    <property type="component" value="Unassembled WGS sequence"/>
</dbReference>
<evidence type="ECO:0000313" key="2">
    <source>
        <dbReference type="EMBL" id="CAF1330727.1"/>
    </source>
</evidence>
<proteinExistence type="predicted"/>
<evidence type="ECO:0000313" key="4">
    <source>
        <dbReference type="EMBL" id="CAF4184127.1"/>
    </source>
</evidence>
<protein>
    <submittedName>
        <fullName evidence="2">Uncharacterized protein</fullName>
    </submittedName>
</protein>
<dbReference type="Proteomes" id="UP000681722">
    <property type="component" value="Unassembled WGS sequence"/>
</dbReference>
<dbReference type="Proteomes" id="UP000677228">
    <property type="component" value="Unassembled WGS sequence"/>
</dbReference>
<reference evidence="2" key="1">
    <citation type="submission" date="2021-02" db="EMBL/GenBank/DDBJ databases">
        <authorList>
            <person name="Nowell W R."/>
        </authorList>
    </citation>
    <scope>NUCLEOTIDE SEQUENCE</scope>
</reference>
<dbReference type="EMBL" id="CAJNOQ010013887">
    <property type="protein sequence ID" value="CAF1330727.1"/>
    <property type="molecule type" value="Genomic_DNA"/>
</dbReference>
<organism evidence="2 5">
    <name type="scientific">Didymodactylos carnosus</name>
    <dbReference type="NCBI Taxonomy" id="1234261"/>
    <lineage>
        <taxon>Eukaryota</taxon>
        <taxon>Metazoa</taxon>
        <taxon>Spiralia</taxon>
        <taxon>Gnathifera</taxon>
        <taxon>Rotifera</taxon>
        <taxon>Eurotatoria</taxon>
        <taxon>Bdelloidea</taxon>
        <taxon>Philodinida</taxon>
        <taxon>Philodinidae</taxon>
        <taxon>Didymodactylos</taxon>
    </lineage>
</organism>
<accession>A0A815FW81</accession>
<name>A0A815FW81_9BILA</name>
<dbReference type="EMBL" id="CAJOBC010053010">
    <property type="protein sequence ID" value="CAF4184127.1"/>
    <property type="molecule type" value="Genomic_DNA"/>
</dbReference>
<comment type="caution">
    <text evidence="2">The sequence shown here is derived from an EMBL/GenBank/DDBJ whole genome shotgun (WGS) entry which is preliminary data.</text>
</comment>
<evidence type="ECO:0000313" key="1">
    <source>
        <dbReference type="EMBL" id="CAF0889461.1"/>
    </source>
</evidence>
<sequence length="82" mass="9676">MINTRRGLKSSKKSSLIVLYNDNPDLKTLIVQSLRDDSQLQNDLRDLLLKNSNDFNSYIETLATRIVLPIEKYIDQRFYRRS</sequence>
<evidence type="ECO:0000313" key="5">
    <source>
        <dbReference type="Proteomes" id="UP000663829"/>
    </source>
</evidence>